<keyword evidence="3" id="KW-1185">Reference proteome</keyword>
<evidence type="ECO:0000313" key="3">
    <source>
        <dbReference type="Proteomes" id="UP000019225"/>
    </source>
</evidence>
<gene>
    <name evidence="2" type="ORF">KALB_1126</name>
</gene>
<evidence type="ECO:0000313" key="2">
    <source>
        <dbReference type="EMBL" id="AHH94499.1"/>
    </source>
</evidence>
<dbReference type="Pfam" id="PF01370">
    <property type="entry name" value="Epimerase"/>
    <property type="match status" value="1"/>
</dbReference>
<dbReference type="STRING" id="1449976.KALB_1126"/>
<dbReference type="PANTHER" id="PTHR48079:SF6">
    <property type="entry name" value="NAD(P)-BINDING DOMAIN-CONTAINING PROTEIN-RELATED"/>
    <property type="match status" value="1"/>
</dbReference>
<dbReference type="Gene3D" id="3.40.50.720">
    <property type="entry name" value="NAD(P)-binding Rossmann-like Domain"/>
    <property type="match status" value="1"/>
</dbReference>
<name>W5W8E4_9PSEU</name>
<accession>W5W8E4</accession>
<dbReference type="EMBL" id="CP007155">
    <property type="protein sequence ID" value="AHH94499.1"/>
    <property type="molecule type" value="Genomic_DNA"/>
</dbReference>
<dbReference type="PANTHER" id="PTHR48079">
    <property type="entry name" value="PROTEIN YEEZ"/>
    <property type="match status" value="1"/>
</dbReference>
<proteinExistence type="predicted"/>
<dbReference type="OrthoDB" id="9787292at2"/>
<dbReference type="RefSeq" id="WP_025354740.1">
    <property type="nucleotide sequence ID" value="NZ_CP007155.1"/>
</dbReference>
<dbReference type="AlphaFoldDB" id="W5W8E4"/>
<dbReference type="InterPro" id="IPR051783">
    <property type="entry name" value="NAD(P)-dependent_oxidoreduct"/>
</dbReference>
<sequence>MHILLAGATGVLGRRLIPLLVRDGHQVTALTRRPASSAVLRKLGANPLVANVFERDSVIALTRDARPDAVVHQLTDLSGGDLRRNAELREMGTRNLVDAALAADVQRIVAQSIAWAYVGGELPATEEESLDLDADEPRRTTVLGVAALESAVREVPGHVLLRYGLLYGPGTWFTAGGAYADRLRPNDDVTSFVHVDDAARAAVSALDWDPATLNIADDEPAPGREWVPVFCRAVHAPEPPPSPVGERSAWARGADNSLACKHFGWSPRHESWRTGFAESPAGQ</sequence>
<dbReference type="GO" id="GO:0005737">
    <property type="term" value="C:cytoplasm"/>
    <property type="evidence" value="ECO:0007669"/>
    <property type="project" value="TreeGrafter"/>
</dbReference>
<dbReference type="PATRIC" id="fig|1449976.3.peg.1127"/>
<dbReference type="KEGG" id="kal:KALB_1126"/>
<protein>
    <submittedName>
        <fullName evidence="2">dTDP-glucose 4,6-dehydratase</fullName>
    </submittedName>
</protein>
<dbReference type="SUPFAM" id="SSF51735">
    <property type="entry name" value="NAD(P)-binding Rossmann-fold domains"/>
    <property type="match status" value="1"/>
</dbReference>
<dbReference type="GO" id="GO:0004029">
    <property type="term" value="F:aldehyde dehydrogenase (NAD+) activity"/>
    <property type="evidence" value="ECO:0007669"/>
    <property type="project" value="TreeGrafter"/>
</dbReference>
<organism evidence="2 3">
    <name type="scientific">Kutzneria albida DSM 43870</name>
    <dbReference type="NCBI Taxonomy" id="1449976"/>
    <lineage>
        <taxon>Bacteria</taxon>
        <taxon>Bacillati</taxon>
        <taxon>Actinomycetota</taxon>
        <taxon>Actinomycetes</taxon>
        <taxon>Pseudonocardiales</taxon>
        <taxon>Pseudonocardiaceae</taxon>
        <taxon>Kutzneria</taxon>
    </lineage>
</organism>
<feature type="domain" description="NAD-dependent epimerase/dehydratase" evidence="1">
    <location>
        <begin position="3"/>
        <end position="215"/>
    </location>
</feature>
<dbReference type="eggNOG" id="COG0451">
    <property type="taxonomic scope" value="Bacteria"/>
</dbReference>
<reference evidence="2 3" key="1">
    <citation type="journal article" date="2014" name="BMC Genomics">
        <title>Complete genome sequence of producer of the glycopeptide antibiotic Aculeximycin Kutzneria albida DSM 43870T, a representative of minor genus of Pseudonocardiaceae.</title>
        <authorList>
            <person name="Rebets Y."/>
            <person name="Tokovenko B."/>
            <person name="Lushchyk I."/>
            <person name="Ruckert C."/>
            <person name="Zaburannyi N."/>
            <person name="Bechthold A."/>
            <person name="Kalinowski J."/>
            <person name="Luzhetskyy A."/>
        </authorList>
    </citation>
    <scope>NUCLEOTIDE SEQUENCE [LARGE SCALE GENOMIC DNA]</scope>
    <source>
        <strain evidence="2">DSM 43870</strain>
    </source>
</reference>
<dbReference type="InterPro" id="IPR036291">
    <property type="entry name" value="NAD(P)-bd_dom_sf"/>
</dbReference>
<dbReference type="Proteomes" id="UP000019225">
    <property type="component" value="Chromosome"/>
</dbReference>
<dbReference type="InterPro" id="IPR001509">
    <property type="entry name" value="Epimerase_deHydtase"/>
</dbReference>
<dbReference type="HOGENOM" id="CLU_007383_12_4_11"/>
<evidence type="ECO:0000259" key="1">
    <source>
        <dbReference type="Pfam" id="PF01370"/>
    </source>
</evidence>